<evidence type="ECO:0000256" key="3">
    <source>
        <dbReference type="ARBA" id="ARBA00035646"/>
    </source>
</evidence>
<gene>
    <name evidence="4" type="ORF">HEQ75_27060</name>
</gene>
<comment type="subcellular location">
    <subcellularLocation>
        <location evidence="2">Gas vesicle</location>
    </subcellularLocation>
</comment>
<name>A0ABX1EEZ6_9PROT</name>
<evidence type="ECO:0000256" key="2">
    <source>
        <dbReference type="ARBA" id="ARBA00035108"/>
    </source>
</evidence>
<dbReference type="Proteomes" id="UP000787635">
    <property type="component" value="Unassembled WGS sequence"/>
</dbReference>
<comment type="similarity">
    <text evidence="3">Belongs to the gas vesicle GvpA family.</text>
</comment>
<dbReference type="InterPro" id="IPR050530">
    <property type="entry name" value="GvpA"/>
</dbReference>
<keyword evidence="5" id="KW-1185">Reference proteome</keyword>
<evidence type="ECO:0000256" key="1">
    <source>
        <dbReference type="ARBA" id="ARBA00022987"/>
    </source>
</evidence>
<keyword evidence="1" id="KW-0304">Gas vesicle</keyword>
<evidence type="ECO:0000313" key="4">
    <source>
        <dbReference type="EMBL" id="NKC34542.1"/>
    </source>
</evidence>
<comment type="caution">
    <text evidence="4">The sequence shown here is derived from an EMBL/GenBank/DDBJ whole genome shotgun (WGS) entry which is preliminary data.</text>
</comment>
<accession>A0ABX1EEZ6</accession>
<reference evidence="4 5" key="1">
    <citation type="submission" date="2020-03" db="EMBL/GenBank/DDBJ databases">
        <title>Roseomonas selenitidurans sp. nov. isolated from urban soil.</title>
        <authorList>
            <person name="Liu H."/>
        </authorList>
    </citation>
    <scope>NUCLEOTIDE SEQUENCE [LARGE SCALE GENOMIC DNA]</scope>
    <source>
        <strain evidence="4 5">BU-1</strain>
    </source>
</reference>
<organism evidence="4 5">
    <name type="scientific">Falsiroseomonas selenitidurans</name>
    <dbReference type="NCBI Taxonomy" id="2716335"/>
    <lineage>
        <taxon>Bacteria</taxon>
        <taxon>Pseudomonadati</taxon>
        <taxon>Pseudomonadota</taxon>
        <taxon>Alphaproteobacteria</taxon>
        <taxon>Acetobacterales</taxon>
        <taxon>Roseomonadaceae</taxon>
        <taxon>Falsiroseomonas</taxon>
    </lineage>
</organism>
<dbReference type="PANTHER" id="PTHR35344">
    <property type="entry name" value="GAS VESICLE STRUCTURAL PROTEIN 2-RELATED"/>
    <property type="match status" value="1"/>
</dbReference>
<sequence>MRDPLPATGAPPQALVDVLDRLLDTGVVLDGQIVLSLAGVDLVHVGLRALLASVDRAAKLAGPAAGGGGA</sequence>
<dbReference type="PANTHER" id="PTHR35344:SF4">
    <property type="entry name" value="GAS VESICLE PROTEIN A1"/>
    <property type="match status" value="1"/>
</dbReference>
<dbReference type="InterPro" id="IPR000638">
    <property type="entry name" value="Gas-vesicle_GvpA-like"/>
</dbReference>
<dbReference type="EMBL" id="JAAVNE010000096">
    <property type="protein sequence ID" value="NKC34542.1"/>
    <property type="molecule type" value="Genomic_DNA"/>
</dbReference>
<evidence type="ECO:0000313" key="5">
    <source>
        <dbReference type="Proteomes" id="UP000787635"/>
    </source>
</evidence>
<protein>
    <submittedName>
        <fullName evidence="4">Gas vesicle protein</fullName>
    </submittedName>
</protein>
<proteinExistence type="inferred from homology"/>
<dbReference type="Pfam" id="PF00741">
    <property type="entry name" value="Gas_vesicle"/>
    <property type="match status" value="1"/>
</dbReference>
<dbReference type="RefSeq" id="WP_168035243.1">
    <property type="nucleotide sequence ID" value="NZ_JAAVNE010000096.1"/>
</dbReference>